<evidence type="ECO:0000313" key="9">
    <source>
        <dbReference type="RefSeq" id="XP_022104757.1"/>
    </source>
</evidence>
<reference evidence="9" key="1">
    <citation type="submission" date="2025-08" db="UniProtKB">
        <authorList>
            <consortium name="RefSeq"/>
        </authorList>
    </citation>
    <scope>IDENTIFICATION</scope>
</reference>
<dbReference type="GO" id="GO:0005881">
    <property type="term" value="C:cytoplasmic microtubule"/>
    <property type="evidence" value="ECO:0007669"/>
    <property type="project" value="TreeGrafter"/>
</dbReference>
<dbReference type="GO" id="GO:0005929">
    <property type="term" value="C:cilium"/>
    <property type="evidence" value="ECO:0007669"/>
    <property type="project" value="UniProtKB-SubCell"/>
</dbReference>
<sequence length="326" mass="37349">MKHLHSLSLSKMMLSSPYATDTAYGGTKDACWVDVDSTPQPRVRPEAEEIYQKSKGCVGRLLVQGEPVYRPPSRQKPEPKDFGRDNIRKMRQIQSMNRRKKRDEEKEASQPIKVLPQSVKYKEVSSKVAEHVKQPPPPPRPESVNYLRSHSRTGGAPKVRGRSPSPAPRPKTAPEVKVETDANFIAHNARLVKHHKPPRPPSALAEESLKIKQIQDMQKYQKGAVPKYLKGRQQQWAKEEEERLRSIPDPDMPPGHKMMPQEERLKTLEVLRQKEKELQQELHKLPLKAETLRAKTREAEVNSQLAEVEEAIKIFSRSKVFIKIDS</sequence>
<keyword evidence="8" id="KW-1185">Reference proteome</keyword>
<evidence type="ECO:0000256" key="4">
    <source>
        <dbReference type="ARBA" id="ARBA00023212"/>
    </source>
</evidence>
<evidence type="ECO:0000256" key="1">
    <source>
        <dbReference type="ARBA" id="ARBA00004138"/>
    </source>
</evidence>
<dbReference type="CTD" id="84080"/>
<evidence type="ECO:0000313" key="8">
    <source>
        <dbReference type="Proteomes" id="UP000694845"/>
    </source>
</evidence>
<keyword evidence="3" id="KW-0963">Cytoplasm</keyword>
<feature type="compositionally biased region" description="Basic and acidic residues" evidence="6">
    <location>
        <begin position="237"/>
        <end position="248"/>
    </location>
</feature>
<dbReference type="OrthoDB" id="10264920at2759"/>
<evidence type="ECO:0000259" key="7">
    <source>
        <dbReference type="PROSITE" id="PS51665"/>
    </source>
</evidence>
<dbReference type="InterPro" id="IPR052102">
    <property type="entry name" value="Enkurin_domain-protein"/>
</dbReference>
<dbReference type="InterPro" id="IPR027012">
    <property type="entry name" value="Enkurin_dom"/>
</dbReference>
<dbReference type="Pfam" id="PF13864">
    <property type="entry name" value="Enkurin"/>
    <property type="match status" value="1"/>
</dbReference>
<evidence type="ECO:0000256" key="6">
    <source>
        <dbReference type="SAM" id="MobiDB-lite"/>
    </source>
</evidence>
<feature type="region of interest" description="Disordered" evidence="6">
    <location>
        <begin position="62"/>
        <end position="178"/>
    </location>
</feature>
<dbReference type="RefSeq" id="XP_022104757.1">
    <property type="nucleotide sequence ID" value="XM_022249065.1"/>
</dbReference>
<accession>A0A8B7ZIB7</accession>
<dbReference type="PROSITE" id="PS51665">
    <property type="entry name" value="ENKURIN"/>
    <property type="match status" value="1"/>
</dbReference>
<feature type="compositionally biased region" description="Basic and acidic residues" evidence="6">
    <location>
        <begin position="75"/>
        <end position="88"/>
    </location>
</feature>
<protein>
    <submittedName>
        <fullName evidence="9">Enkurin domain-containing protein 1-like isoform X1</fullName>
    </submittedName>
</protein>
<evidence type="ECO:0000256" key="2">
    <source>
        <dbReference type="ARBA" id="ARBA00004245"/>
    </source>
</evidence>
<dbReference type="GeneID" id="110986834"/>
<name>A0A8B7ZIB7_ACAPL</name>
<evidence type="ECO:0000256" key="5">
    <source>
        <dbReference type="ARBA" id="ARBA00023273"/>
    </source>
</evidence>
<dbReference type="Proteomes" id="UP000694845">
    <property type="component" value="Unplaced"/>
</dbReference>
<feature type="compositionally biased region" description="Basic and acidic residues" evidence="6">
    <location>
        <begin position="120"/>
        <end position="133"/>
    </location>
</feature>
<dbReference type="PANTHER" id="PTHR21490">
    <property type="entry name" value="ENKURIN-RELATED"/>
    <property type="match status" value="1"/>
</dbReference>
<proteinExistence type="predicted"/>
<dbReference type="AlphaFoldDB" id="A0A8B7ZIB7"/>
<dbReference type="PANTHER" id="PTHR21490:SF2">
    <property type="entry name" value="ENKURIN DOMAIN-CONTAINING PROTEIN 1"/>
    <property type="match status" value="1"/>
</dbReference>
<keyword evidence="5" id="KW-0966">Cell projection</keyword>
<gene>
    <name evidence="9" type="primary">LOC110986834</name>
</gene>
<evidence type="ECO:0000256" key="3">
    <source>
        <dbReference type="ARBA" id="ARBA00022490"/>
    </source>
</evidence>
<organism evidence="8 9">
    <name type="scientific">Acanthaster planci</name>
    <name type="common">Crown-of-thorns starfish</name>
    <dbReference type="NCBI Taxonomy" id="133434"/>
    <lineage>
        <taxon>Eukaryota</taxon>
        <taxon>Metazoa</taxon>
        <taxon>Echinodermata</taxon>
        <taxon>Eleutherozoa</taxon>
        <taxon>Asterozoa</taxon>
        <taxon>Asteroidea</taxon>
        <taxon>Valvatacea</taxon>
        <taxon>Valvatida</taxon>
        <taxon>Acanthasteridae</taxon>
        <taxon>Acanthaster</taxon>
    </lineage>
</organism>
<dbReference type="KEGG" id="aplc:110986834"/>
<keyword evidence="4" id="KW-0206">Cytoskeleton</keyword>
<feature type="domain" description="Enkurin" evidence="7">
    <location>
        <begin position="231"/>
        <end position="323"/>
    </location>
</feature>
<feature type="region of interest" description="Disordered" evidence="6">
    <location>
        <begin position="225"/>
        <end position="259"/>
    </location>
</feature>
<comment type="subcellular location">
    <subcellularLocation>
        <location evidence="1">Cell projection</location>
        <location evidence="1">Cilium</location>
    </subcellularLocation>
    <subcellularLocation>
        <location evidence="2">Cytoplasm</location>
        <location evidence="2">Cytoskeleton</location>
    </subcellularLocation>
</comment>